<dbReference type="Pfam" id="PF00970">
    <property type="entry name" value="FAD_binding_6"/>
    <property type="match status" value="1"/>
</dbReference>
<evidence type="ECO:0000256" key="15">
    <source>
        <dbReference type="RuleBase" id="RU361226"/>
    </source>
</evidence>
<name>A0AAV5QES5_9ASCO</name>
<keyword evidence="10 15" id="KW-0520">NAD</keyword>
<protein>
    <recommendedName>
        <fullName evidence="15">NADH-cytochrome b5 reductase</fullName>
        <ecNumber evidence="15">1.6.2.2</ecNumber>
    </recommendedName>
</protein>
<comment type="catalytic activity">
    <reaction evidence="13 15">
        <text>2 Fe(III)-[cytochrome b5] + NADH = 2 Fe(II)-[cytochrome b5] + NAD(+) + H(+)</text>
        <dbReference type="Rhea" id="RHEA:46680"/>
        <dbReference type="Rhea" id="RHEA-COMP:10438"/>
        <dbReference type="Rhea" id="RHEA-COMP:10439"/>
        <dbReference type="ChEBI" id="CHEBI:15378"/>
        <dbReference type="ChEBI" id="CHEBI:29033"/>
        <dbReference type="ChEBI" id="CHEBI:29034"/>
        <dbReference type="ChEBI" id="CHEBI:57540"/>
        <dbReference type="ChEBI" id="CHEBI:57945"/>
        <dbReference type="EC" id="1.6.2.2"/>
    </reaction>
</comment>
<evidence type="ECO:0000313" key="17">
    <source>
        <dbReference type="EMBL" id="GMM32915.1"/>
    </source>
</evidence>
<dbReference type="SUPFAM" id="SSF52343">
    <property type="entry name" value="Ferredoxin reductase-like, C-terminal NADP-linked domain"/>
    <property type="match status" value="1"/>
</dbReference>
<dbReference type="InterPro" id="IPR001433">
    <property type="entry name" value="OxRdtase_FAD/NAD-bd"/>
</dbReference>
<dbReference type="AlphaFoldDB" id="A0AAV5QES5"/>
<keyword evidence="12" id="KW-0472">Membrane</keyword>
<dbReference type="InterPro" id="IPR008333">
    <property type="entry name" value="Cbr1-like_FAD-bd_dom"/>
</dbReference>
<dbReference type="PANTHER" id="PTHR19370">
    <property type="entry name" value="NADH-CYTOCHROME B5 REDUCTASE"/>
    <property type="match status" value="1"/>
</dbReference>
<keyword evidence="4 14" id="KW-0285">Flavoprotein</keyword>
<comment type="subcellular location">
    <subcellularLocation>
        <location evidence="2">Mitochondrion outer membrane</location>
        <topology evidence="2">Single-pass membrane protein</topology>
    </subcellularLocation>
</comment>
<evidence type="ECO:0000256" key="5">
    <source>
        <dbReference type="ARBA" id="ARBA00022692"/>
    </source>
</evidence>
<feature type="binding site" evidence="14">
    <location>
        <position position="113"/>
    </location>
    <ligand>
        <name>FAD</name>
        <dbReference type="ChEBI" id="CHEBI:57692"/>
    </ligand>
</feature>
<dbReference type="PRINTS" id="PR00371">
    <property type="entry name" value="FPNCR"/>
</dbReference>
<evidence type="ECO:0000256" key="12">
    <source>
        <dbReference type="ARBA" id="ARBA00023136"/>
    </source>
</evidence>
<dbReference type="RefSeq" id="XP_064849915.1">
    <property type="nucleotide sequence ID" value="XM_064993843.1"/>
</dbReference>
<feature type="domain" description="FAD-binding FR-type" evidence="16">
    <location>
        <begin position="43"/>
        <end position="147"/>
    </location>
</feature>
<dbReference type="FunFam" id="3.40.50.80:FF:000009">
    <property type="entry name" value="NADH-cytochrome b5 reductase"/>
    <property type="match status" value="1"/>
</dbReference>
<evidence type="ECO:0000313" key="18">
    <source>
        <dbReference type="Proteomes" id="UP001360560"/>
    </source>
</evidence>
<dbReference type="Proteomes" id="UP001360560">
    <property type="component" value="Unassembled WGS sequence"/>
</dbReference>
<keyword evidence="11" id="KW-0496">Mitochondrion</keyword>
<gene>
    <name evidence="17" type="ORF">DASC09_002400</name>
</gene>
<evidence type="ECO:0000256" key="2">
    <source>
        <dbReference type="ARBA" id="ARBA00004572"/>
    </source>
</evidence>
<feature type="binding site" evidence="14">
    <location>
        <position position="97"/>
    </location>
    <ligand>
        <name>FAD</name>
        <dbReference type="ChEBI" id="CHEBI:57692"/>
    </ligand>
</feature>
<keyword evidence="5" id="KW-0812">Transmembrane</keyword>
<evidence type="ECO:0000259" key="16">
    <source>
        <dbReference type="PROSITE" id="PS51384"/>
    </source>
</evidence>
<evidence type="ECO:0000256" key="7">
    <source>
        <dbReference type="ARBA" id="ARBA00022827"/>
    </source>
</evidence>
<evidence type="ECO:0000256" key="8">
    <source>
        <dbReference type="ARBA" id="ARBA00022989"/>
    </source>
</evidence>
<dbReference type="GO" id="GO:0005741">
    <property type="term" value="C:mitochondrial outer membrane"/>
    <property type="evidence" value="ECO:0007669"/>
    <property type="project" value="UniProtKB-SubCell"/>
</dbReference>
<dbReference type="PRINTS" id="PR00406">
    <property type="entry name" value="CYTB5RDTASE"/>
</dbReference>
<keyword evidence="7 14" id="KW-0274">FAD</keyword>
<evidence type="ECO:0000256" key="3">
    <source>
        <dbReference type="ARBA" id="ARBA00006105"/>
    </source>
</evidence>
<evidence type="ECO:0000256" key="14">
    <source>
        <dbReference type="PIRSR" id="PIRSR601834-1"/>
    </source>
</evidence>
<comment type="cofactor">
    <cofactor evidence="1 14 15">
        <name>FAD</name>
        <dbReference type="ChEBI" id="CHEBI:57692"/>
    </cofactor>
</comment>
<dbReference type="EMBL" id="BTFZ01000001">
    <property type="protein sequence ID" value="GMM32915.1"/>
    <property type="molecule type" value="Genomic_DNA"/>
</dbReference>
<dbReference type="GO" id="GO:0006696">
    <property type="term" value="P:ergosterol biosynthetic process"/>
    <property type="evidence" value="ECO:0007669"/>
    <property type="project" value="TreeGrafter"/>
</dbReference>
<comment type="caution">
    <text evidence="17">The sequence shown here is derived from an EMBL/GenBank/DDBJ whole genome shotgun (WGS) entry which is preliminary data.</text>
</comment>
<sequence length="292" mass="31841">MAVSKTSSKLLYLTALAGATGALYYFSKSRVPVPAPKAFTDSSAWIDLKLKSFKDLSHDSREFVFELPSANHVSGLETASLVLGKYMTAKGNPVIRPYTPISDNDQKGEITFVIKKYPNSKFGTHVFGLKPNDSVSFKGPIQKWKWVPNSFDSVTLIGGGSGITPLYQILSTVAKNPEDNTKVHLIYGSQTPADILLKSEIDALAKKYPEQVKVDYFVDKAEGEFEGHVGFVSKEFLEKSIPKSTEKTQAFVCGPAGLYKAVSGTKASKTDQGEVTGALAELGYTKENVFKF</sequence>
<evidence type="ECO:0000256" key="13">
    <source>
        <dbReference type="ARBA" id="ARBA00047682"/>
    </source>
</evidence>
<dbReference type="InterPro" id="IPR017938">
    <property type="entry name" value="Riboflavin_synthase-like_b-brl"/>
</dbReference>
<feature type="binding site" evidence="14">
    <location>
        <position position="96"/>
    </location>
    <ligand>
        <name>FAD</name>
        <dbReference type="ChEBI" id="CHEBI:57692"/>
    </ligand>
</feature>
<dbReference type="Gene3D" id="2.40.30.10">
    <property type="entry name" value="Translation factors"/>
    <property type="match status" value="1"/>
</dbReference>
<dbReference type="Gene3D" id="3.40.50.80">
    <property type="entry name" value="Nucleotide-binding domain of ferredoxin-NADP reductase (FNR) module"/>
    <property type="match status" value="1"/>
</dbReference>
<keyword evidence="18" id="KW-1185">Reference proteome</keyword>
<feature type="binding site" evidence="14">
    <location>
        <position position="121"/>
    </location>
    <ligand>
        <name>FAD</name>
        <dbReference type="ChEBI" id="CHEBI:57692"/>
    </ligand>
</feature>
<dbReference type="InterPro" id="IPR017927">
    <property type="entry name" value="FAD-bd_FR_type"/>
</dbReference>
<evidence type="ECO:0000256" key="11">
    <source>
        <dbReference type="ARBA" id="ARBA00023128"/>
    </source>
</evidence>
<dbReference type="CDD" id="cd06183">
    <property type="entry name" value="cyt_b5_reduct_like"/>
    <property type="match status" value="1"/>
</dbReference>
<proteinExistence type="inferred from homology"/>
<dbReference type="InterPro" id="IPR039261">
    <property type="entry name" value="FNR_nucleotide-bd"/>
</dbReference>
<keyword evidence="6" id="KW-1000">Mitochondrion outer membrane</keyword>
<reference evidence="17 18" key="1">
    <citation type="journal article" date="2023" name="Elife">
        <title>Identification of key yeast species and microbe-microbe interactions impacting larval growth of Drosophila in the wild.</title>
        <authorList>
            <person name="Mure A."/>
            <person name="Sugiura Y."/>
            <person name="Maeda R."/>
            <person name="Honda K."/>
            <person name="Sakurai N."/>
            <person name="Takahashi Y."/>
            <person name="Watada M."/>
            <person name="Katoh T."/>
            <person name="Gotoh A."/>
            <person name="Gotoh Y."/>
            <person name="Taniguchi I."/>
            <person name="Nakamura K."/>
            <person name="Hayashi T."/>
            <person name="Katayama T."/>
            <person name="Uemura T."/>
            <person name="Hattori Y."/>
        </authorList>
    </citation>
    <scope>NUCLEOTIDE SEQUENCE [LARGE SCALE GENOMIC DNA]</scope>
    <source>
        <strain evidence="17 18">SC-9</strain>
    </source>
</reference>
<accession>A0AAV5QES5</accession>
<dbReference type="GeneID" id="90070894"/>
<evidence type="ECO:0000256" key="6">
    <source>
        <dbReference type="ARBA" id="ARBA00022787"/>
    </source>
</evidence>
<evidence type="ECO:0000256" key="9">
    <source>
        <dbReference type="ARBA" id="ARBA00023002"/>
    </source>
</evidence>
<feature type="binding site" evidence="14">
    <location>
        <position position="115"/>
    </location>
    <ligand>
        <name>FAD</name>
        <dbReference type="ChEBI" id="CHEBI:57692"/>
    </ligand>
</feature>
<dbReference type="FunFam" id="2.40.30.10:FF:000032">
    <property type="entry name" value="NADH-cytochrome b5 reductase"/>
    <property type="match status" value="1"/>
</dbReference>
<evidence type="ECO:0000256" key="1">
    <source>
        <dbReference type="ARBA" id="ARBA00001974"/>
    </source>
</evidence>
<dbReference type="InterPro" id="IPR001709">
    <property type="entry name" value="Flavoprot_Pyr_Nucl_cyt_Rdtase"/>
</dbReference>
<evidence type="ECO:0000256" key="10">
    <source>
        <dbReference type="ARBA" id="ARBA00023027"/>
    </source>
</evidence>
<comment type="similarity">
    <text evidence="3 15">Belongs to the flavoprotein pyridine nucleotide cytochrome reductase family.</text>
</comment>
<keyword evidence="9 15" id="KW-0560">Oxidoreductase</keyword>
<dbReference type="PROSITE" id="PS51384">
    <property type="entry name" value="FAD_FR"/>
    <property type="match status" value="1"/>
</dbReference>
<dbReference type="GO" id="GO:0090524">
    <property type="term" value="F:cytochrome-b5 reductase activity, acting on NADH"/>
    <property type="evidence" value="ECO:0007669"/>
    <property type="project" value="UniProtKB-EC"/>
</dbReference>
<dbReference type="Pfam" id="PF00175">
    <property type="entry name" value="NAD_binding_1"/>
    <property type="match status" value="1"/>
</dbReference>
<evidence type="ECO:0000256" key="4">
    <source>
        <dbReference type="ARBA" id="ARBA00022630"/>
    </source>
</evidence>
<dbReference type="InterPro" id="IPR001834">
    <property type="entry name" value="CBR-like"/>
</dbReference>
<dbReference type="EC" id="1.6.2.2" evidence="15"/>
<feature type="binding site" evidence="14">
    <location>
        <position position="164"/>
    </location>
    <ligand>
        <name>FAD</name>
        <dbReference type="ChEBI" id="CHEBI:57692"/>
    </ligand>
</feature>
<dbReference type="PANTHER" id="PTHR19370:SF171">
    <property type="entry name" value="NADH-CYTOCHROME B5 REDUCTASE 2"/>
    <property type="match status" value="1"/>
</dbReference>
<dbReference type="SUPFAM" id="SSF63380">
    <property type="entry name" value="Riboflavin synthase domain-like"/>
    <property type="match status" value="1"/>
</dbReference>
<organism evidence="17 18">
    <name type="scientific">Saccharomycopsis crataegensis</name>
    <dbReference type="NCBI Taxonomy" id="43959"/>
    <lineage>
        <taxon>Eukaryota</taxon>
        <taxon>Fungi</taxon>
        <taxon>Dikarya</taxon>
        <taxon>Ascomycota</taxon>
        <taxon>Saccharomycotina</taxon>
        <taxon>Saccharomycetes</taxon>
        <taxon>Saccharomycopsidaceae</taxon>
        <taxon>Saccharomycopsis</taxon>
    </lineage>
</organism>
<feature type="binding site" evidence="14">
    <location>
        <position position="98"/>
    </location>
    <ligand>
        <name>FAD</name>
        <dbReference type="ChEBI" id="CHEBI:57692"/>
    </ligand>
</feature>
<keyword evidence="8" id="KW-1133">Transmembrane helix</keyword>